<accession>A0A8H7YJE8</accession>
<evidence type="ECO:0000259" key="2">
    <source>
        <dbReference type="SMART" id="SM00974"/>
    </source>
</evidence>
<dbReference type="InterPro" id="IPR018306">
    <property type="entry name" value="Phage_T5_Orf172_DNA-bd"/>
</dbReference>
<comment type="caution">
    <text evidence="3">The sequence shown here is derived from an EMBL/GenBank/DDBJ whole genome shotgun (WGS) entry which is preliminary data.</text>
</comment>
<dbReference type="AlphaFoldDB" id="A0A8H7YJE8"/>
<evidence type="ECO:0000313" key="3">
    <source>
        <dbReference type="EMBL" id="KAG5290563.1"/>
    </source>
</evidence>
<feature type="compositionally biased region" description="Polar residues" evidence="1">
    <location>
        <begin position="302"/>
        <end position="311"/>
    </location>
</feature>
<proteinExistence type="predicted"/>
<dbReference type="Proteomes" id="UP000670092">
    <property type="component" value="Unassembled WGS sequence"/>
</dbReference>
<organism evidence="3 4">
    <name type="scientific">Ajellomyces capsulatus</name>
    <name type="common">Darling's disease fungus</name>
    <name type="synonym">Histoplasma capsulatum</name>
    <dbReference type="NCBI Taxonomy" id="5037"/>
    <lineage>
        <taxon>Eukaryota</taxon>
        <taxon>Fungi</taxon>
        <taxon>Dikarya</taxon>
        <taxon>Ascomycota</taxon>
        <taxon>Pezizomycotina</taxon>
        <taxon>Eurotiomycetes</taxon>
        <taxon>Eurotiomycetidae</taxon>
        <taxon>Onygenales</taxon>
        <taxon>Ajellomycetaceae</taxon>
        <taxon>Histoplasma</taxon>
    </lineage>
</organism>
<feature type="domain" description="Bacteriophage T5 Orf172 DNA-binding" evidence="2">
    <location>
        <begin position="409"/>
        <end position="519"/>
    </location>
</feature>
<evidence type="ECO:0000256" key="1">
    <source>
        <dbReference type="SAM" id="MobiDB-lite"/>
    </source>
</evidence>
<feature type="region of interest" description="Disordered" evidence="1">
    <location>
        <begin position="215"/>
        <end position="311"/>
    </location>
</feature>
<dbReference type="VEuPathDB" id="FungiDB:I7I52_07621"/>
<feature type="compositionally biased region" description="Basic and acidic residues" evidence="1">
    <location>
        <begin position="251"/>
        <end position="265"/>
    </location>
</feature>
<protein>
    <recommendedName>
        <fullName evidence="2">Bacteriophage T5 Orf172 DNA-binding domain-containing protein</fullName>
    </recommendedName>
</protein>
<reference evidence="3 4" key="1">
    <citation type="submission" date="2021-01" db="EMBL/GenBank/DDBJ databases">
        <title>Chromosome-level genome assembly of a human fungal pathogen reveals clustering of transcriptionally co-regulated genes.</title>
        <authorList>
            <person name="Voorhies M."/>
            <person name="Cohen S."/>
            <person name="Shea T.P."/>
            <person name="Petrus S."/>
            <person name="Munoz J.F."/>
            <person name="Poplawski S."/>
            <person name="Goldman W.E."/>
            <person name="Michael T."/>
            <person name="Cuomo C.A."/>
            <person name="Sil A."/>
            <person name="Beyhan S."/>
        </authorList>
    </citation>
    <scope>NUCLEOTIDE SEQUENCE [LARGE SCALE GENOMIC DNA]</scope>
    <source>
        <strain evidence="3 4">G184AR</strain>
    </source>
</reference>
<dbReference type="PANTHER" id="PTHR28094:SF2">
    <property type="entry name" value="BACTERIOPHAGE T5 ORF172 DNA-BINDING DOMAIN-CONTAINING PROTEIN"/>
    <property type="match status" value="1"/>
</dbReference>
<evidence type="ECO:0000313" key="4">
    <source>
        <dbReference type="Proteomes" id="UP000670092"/>
    </source>
</evidence>
<sequence length="531" mass="58182">MSHPHTTPEYRLARSDSKNPATTCWGLRADGQKCRRTVASAKSSPSARASKGAIPGTGGIGNASTVVFCWQHKDQEVHVPQVLTGSPKHPASSLRARSSIETLVERVGLLDVGDQPRAASAGNVFDTASAHGKPAKNSLGSRLPPDGHGLQRRGTRRHSMDSPGDLMFQVNNASISPAEPRPGLFQSSTKSRRKPNVGGKLVRFIMGMGKDEDIVISRVRHPRTPSDYKSRTSNPSAPPPAVHTPPQSTDAIHDGRHYRPSRVSDGHGFSPLAVPQPATPERRPRTSPQYLSPSPGILHQPQPKTSPSSTLSDTEALLSWIPKYLSPITISTLLKELCEPISNAEEPGYIYMCWVTSQAQATSPPPAEIASSLLLSSPSGGIGRRNTGEIMRSVGVSPNKVHVPQQNSATDTITLKIGRAANVHRRMNQWKEQCGHNLTLMRYYPHVASSPSVHPGAPIPPRKVPHAHKVERLVHLELADRRVKLQEPCSRCGRKHKEWFEIKADREQLRTVDACVRRWVEWSEQVKRKMG</sequence>
<dbReference type="EMBL" id="JAEVHI010000005">
    <property type="protein sequence ID" value="KAG5290563.1"/>
    <property type="molecule type" value="Genomic_DNA"/>
</dbReference>
<feature type="compositionally biased region" description="Basic and acidic residues" evidence="1">
    <location>
        <begin position="1"/>
        <end position="17"/>
    </location>
</feature>
<feature type="region of interest" description="Disordered" evidence="1">
    <location>
        <begin position="1"/>
        <end position="21"/>
    </location>
</feature>
<dbReference type="Pfam" id="PF10544">
    <property type="entry name" value="T5orf172"/>
    <property type="match status" value="1"/>
</dbReference>
<name>A0A8H7YJE8_AJECA</name>
<dbReference type="SMART" id="SM00974">
    <property type="entry name" value="T5orf172"/>
    <property type="match status" value="1"/>
</dbReference>
<gene>
    <name evidence="3" type="ORF">I7I52_07621</name>
</gene>
<dbReference type="InterPro" id="IPR053006">
    <property type="entry name" value="Meiosis_regulatory"/>
</dbReference>
<dbReference type="PANTHER" id="PTHR28094">
    <property type="entry name" value="MEIOTICALLY UP-REGULATED GENE 113 PROTEIN"/>
    <property type="match status" value="1"/>
</dbReference>
<feature type="region of interest" description="Disordered" evidence="1">
    <location>
        <begin position="127"/>
        <end position="198"/>
    </location>
</feature>
<dbReference type="OrthoDB" id="2417614at2759"/>